<sequence>MAMELFVVLALETLPNTSQMNELAEKVSIPIVYEAGIELRDIKGYLPAKVAGRKSGLEIHTSAYDTASIKLSSFDAQQYQQPVLVTLRWGGDFSEMTSALSTAYLLSEGYSATTFEPQKNTYLSAAELKTSVFSMLDTAK</sequence>
<dbReference type="AlphaFoldDB" id="A0AA46QTN6"/>
<comment type="caution">
    <text evidence="1">The sequence shown here is derived from an EMBL/GenBank/DDBJ whole genome shotgun (WGS) entry which is preliminary data.</text>
</comment>
<dbReference type="RefSeq" id="WP_147725022.1">
    <property type="nucleotide sequence ID" value="NZ_VRMQ01000011.1"/>
</dbReference>
<organism evidence="1 2">
    <name type="scientific">Vibrio parahaemolyticus</name>
    <dbReference type="NCBI Taxonomy" id="670"/>
    <lineage>
        <taxon>Bacteria</taxon>
        <taxon>Pseudomonadati</taxon>
        <taxon>Pseudomonadota</taxon>
        <taxon>Gammaproteobacteria</taxon>
        <taxon>Vibrionales</taxon>
        <taxon>Vibrionaceae</taxon>
        <taxon>Vibrio</taxon>
    </lineage>
</organism>
<evidence type="ECO:0000313" key="1">
    <source>
        <dbReference type="EMBL" id="TXN13631.1"/>
    </source>
</evidence>
<reference evidence="1 2" key="1">
    <citation type="submission" date="2019-08" db="EMBL/GenBank/DDBJ databases">
        <title>Emerging of two pre-pandemic pathogenic O4:KUT lineages of Vibrio parahaemolyticus in coastal eastern China.</title>
        <authorList>
            <person name="Yu H."/>
        </authorList>
    </citation>
    <scope>NUCLEOTIDE SEQUENCE [LARGE SCALE GENOMIC DNA]</scope>
    <source>
        <strain evidence="1 2">HZ17-383</strain>
    </source>
</reference>
<dbReference type="Proteomes" id="UP000321504">
    <property type="component" value="Unassembled WGS sequence"/>
</dbReference>
<gene>
    <name evidence="1" type="ORF">FVP01_23415</name>
</gene>
<dbReference type="EMBL" id="VRMQ01000011">
    <property type="protein sequence ID" value="TXN13631.1"/>
    <property type="molecule type" value="Genomic_DNA"/>
</dbReference>
<proteinExistence type="predicted"/>
<protein>
    <submittedName>
        <fullName evidence="1">Uncharacterized protein</fullName>
    </submittedName>
</protein>
<evidence type="ECO:0000313" key="2">
    <source>
        <dbReference type="Proteomes" id="UP000321504"/>
    </source>
</evidence>
<name>A0AA46QTN6_VIBPH</name>
<accession>A0AA46QTN6</accession>